<proteinExistence type="predicted"/>
<feature type="compositionally biased region" description="Low complexity" evidence="1">
    <location>
        <begin position="262"/>
        <end position="273"/>
    </location>
</feature>
<evidence type="ECO:0000313" key="2">
    <source>
        <dbReference type="EMBL" id="KAF1750328.1"/>
    </source>
</evidence>
<accession>A0A6A5G5M4</accession>
<dbReference type="PANTHER" id="PTHR21566">
    <property type="entry name" value="CILIA- AND FLAGELLA-ASSOCIATED PROTEIN 251-LIKE-RELATED-RELATED"/>
    <property type="match status" value="1"/>
</dbReference>
<name>A0A6A5G5M4_CAERE</name>
<sequence>MLDAIRIQETRSKTPKKFFDFLQGDIRNWYESNTNLLSTISESLKSLEIPRSQRDKEQICEFICQSFFTRFLVLCGEETDNLRPESYTGRFLLKLKASYVSNDWRQFYNDHEHYFDYLINLARVQKIIDIKIEAKNGTVWDTFHEAKNSIRTPPRSFWFCCVGTVTPPVDQKKKLETEVVTVQPKEHVILPDVIPIPSETGAPELVAVPSENIQNNDSFEDFEKEINKIVNDVTDFRNESIGSKPPATEKEKERPGVHRTPSLSSNTSSLNFTNRCNEADASFRRKLDAQNERFNEEMRKVREKREQMNREAEEDMRQFRKESSRRIQMFLNCIKLRIRWEEQEQEWGDWLKTMRGTVVKVKTTFLDFDHNRKYNDEEENLTSLLHLQKTVQIAYDKLTYEFENLLTLTDRYVDKLFLRVIQRKISQVANKLCDLMEALDEYQDDEIPYSTLKDLERTIDSMEVPTTSELRRICANASEKEYSFVAPPKHPKSYCVINEI</sequence>
<gene>
    <name evidence="2" type="ORF">GCK72_016877</name>
</gene>
<dbReference type="Proteomes" id="UP000483820">
    <property type="component" value="Chromosome V"/>
</dbReference>
<dbReference type="AlphaFoldDB" id="A0A6A5G5M4"/>
<feature type="region of interest" description="Disordered" evidence="1">
    <location>
        <begin position="298"/>
        <end position="317"/>
    </location>
</feature>
<feature type="compositionally biased region" description="Basic and acidic residues" evidence="1">
    <location>
        <begin position="247"/>
        <end position="256"/>
    </location>
</feature>
<dbReference type="GeneID" id="9803196"/>
<dbReference type="KEGG" id="crq:GCK72_016877"/>
<dbReference type="PANTHER" id="PTHR21566:SF1">
    <property type="entry name" value="SPK DOMAIN-CONTAINING PROTEIN"/>
    <property type="match status" value="1"/>
</dbReference>
<dbReference type="InterPro" id="IPR007883">
    <property type="entry name" value="DUF713"/>
</dbReference>
<organism evidence="2 3">
    <name type="scientific">Caenorhabditis remanei</name>
    <name type="common">Caenorhabditis vulgaris</name>
    <dbReference type="NCBI Taxonomy" id="31234"/>
    <lineage>
        <taxon>Eukaryota</taxon>
        <taxon>Metazoa</taxon>
        <taxon>Ecdysozoa</taxon>
        <taxon>Nematoda</taxon>
        <taxon>Chromadorea</taxon>
        <taxon>Rhabditida</taxon>
        <taxon>Rhabditina</taxon>
        <taxon>Rhabditomorpha</taxon>
        <taxon>Rhabditoidea</taxon>
        <taxon>Rhabditidae</taxon>
        <taxon>Peloderinae</taxon>
        <taxon>Caenorhabditis</taxon>
    </lineage>
</organism>
<protein>
    <submittedName>
        <fullName evidence="2">Uncharacterized protein</fullName>
    </submittedName>
</protein>
<reference evidence="2 3" key="1">
    <citation type="submission" date="2019-12" db="EMBL/GenBank/DDBJ databases">
        <title>Chromosome-level assembly of the Caenorhabditis remanei genome.</title>
        <authorList>
            <person name="Teterina A.A."/>
            <person name="Willis J.H."/>
            <person name="Phillips P.C."/>
        </authorList>
    </citation>
    <scope>NUCLEOTIDE SEQUENCE [LARGE SCALE GENOMIC DNA]</scope>
    <source>
        <strain evidence="2 3">PX506</strain>
        <tissue evidence="2">Whole organism</tissue>
    </source>
</reference>
<feature type="region of interest" description="Disordered" evidence="1">
    <location>
        <begin position="237"/>
        <end position="273"/>
    </location>
</feature>
<dbReference type="EMBL" id="WUAV01000005">
    <property type="protein sequence ID" value="KAF1750328.1"/>
    <property type="molecule type" value="Genomic_DNA"/>
</dbReference>
<dbReference type="RefSeq" id="XP_053580662.1">
    <property type="nucleotide sequence ID" value="XM_053731749.1"/>
</dbReference>
<evidence type="ECO:0000256" key="1">
    <source>
        <dbReference type="SAM" id="MobiDB-lite"/>
    </source>
</evidence>
<dbReference type="CTD" id="9803196"/>
<dbReference type="Pfam" id="PF05218">
    <property type="entry name" value="DUF713"/>
    <property type="match status" value="1"/>
</dbReference>
<evidence type="ECO:0000313" key="3">
    <source>
        <dbReference type="Proteomes" id="UP000483820"/>
    </source>
</evidence>
<comment type="caution">
    <text evidence="2">The sequence shown here is derived from an EMBL/GenBank/DDBJ whole genome shotgun (WGS) entry which is preliminary data.</text>
</comment>